<dbReference type="OrthoDB" id="184666at2"/>
<name>I4D3P7_DESAJ</name>
<dbReference type="PROSITE" id="PS51898">
    <property type="entry name" value="TYR_RECOMBINASE"/>
    <property type="match status" value="1"/>
</dbReference>
<dbReference type="InterPro" id="IPR010998">
    <property type="entry name" value="Integrase_recombinase_N"/>
</dbReference>
<organism evidence="7 8">
    <name type="scientific">Desulfosporosinus acidiphilus (strain DSM 22704 / JCM 16185 / SJ4)</name>
    <dbReference type="NCBI Taxonomy" id="646529"/>
    <lineage>
        <taxon>Bacteria</taxon>
        <taxon>Bacillati</taxon>
        <taxon>Bacillota</taxon>
        <taxon>Clostridia</taxon>
        <taxon>Eubacteriales</taxon>
        <taxon>Desulfitobacteriaceae</taxon>
        <taxon>Desulfosporosinus</taxon>
    </lineage>
</organism>
<dbReference type="Gene3D" id="1.10.150.130">
    <property type="match status" value="1"/>
</dbReference>
<dbReference type="SUPFAM" id="SSF56349">
    <property type="entry name" value="DNA breaking-rejoining enzymes"/>
    <property type="match status" value="1"/>
</dbReference>
<sequence length="293" mass="34528">MTDYIERFLDNCNVSEASIKSYNYVLRRFQKWVEGTTGDPFSPEQLSKMLIEDYKQSIREKSPTYITKNLVVIKMFTLWAYDKQMIDYDPAHSIKFPEQVDPGPKWLSPGERKKLINYLYRGDVDRRIILLVVLSLSAGLRAEEVTEIKNEHIKAMATKGTLEVFGKGDKRRIVPLNKNVIEAIRNYWQDYPDRRKGYLFTNLRKGTKLTTRAIQYIMQDLQEILKFEEPLTYHRLRHTCFKKMADDGEPLDRIARIAGHMKKNGRPNLDTTVIYTKPNLDDLQEVVRRQEWD</sequence>
<dbReference type="InterPro" id="IPR013762">
    <property type="entry name" value="Integrase-like_cat_sf"/>
</dbReference>
<evidence type="ECO:0000259" key="5">
    <source>
        <dbReference type="PROSITE" id="PS51898"/>
    </source>
</evidence>
<proteinExistence type="inferred from homology"/>
<dbReference type="eggNOG" id="COG4974">
    <property type="taxonomic scope" value="Bacteria"/>
</dbReference>
<reference evidence="7 8" key="1">
    <citation type="journal article" date="2012" name="J. Bacteriol.">
        <title>Complete genome sequences of Desulfosporosinus orientis DSM765T, Desulfosporosinus youngiae DSM17734T, Desulfosporosinus meridiei DSM13257T, and Desulfosporosinus acidiphilus DSM22704T.</title>
        <authorList>
            <person name="Pester M."/>
            <person name="Brambilla E."/>
            <person name="Alazard D."/>
            <person name="Rattei T."/>
            <person name="Weinmaier T."/>
            <person name="Han J."/>
            <person name="Lucas S."/>
            <person name="Lapidus A."/>
            <person name="Cheng J.F."/>
            <person name="Goodwin L."/>
            <person name="Pitluck S."/>
            <person name="Peters L."/>
            <person name="Ovchinnikova G."/>
            <person name="Teshima H."/>
            <person name="Detter J.C."/>
            <person name="Han C.S."/>
            <person name="Tapia R."/>
            <person name="Land M.L."/>
            <person name="Hauser L."/>
            <person name="Kyrpides N.C."/>
            <person name="Ivanova N.N."/>
            <person name="Pagani I."/>
            <person name="Huntmann M."/>
            <person name="Wei C.L."/>
            <person name="Davenport K.W."/>
            <person name="Daligault H."/>
            <person name="Chain P.S."/>
            <person name="Chen A."/>
            <person name="Mavromatis K."/>
            <person name="Markowitz V."/>
            <person name="Szeto E."/>
            <person name="Mikhailova N."/>
            <person name="Pati A."/>
            <person name="Wagner M."/>
            <person name="Woyke T."/>
            <person name="Ollivier B."/>
            <person name="Klenk H.P."/>
            <person name="Spring S."/>
            <person name="Loy A."/>
        </authorList>
    </citation>
    <scope>NUCLEOTIDE SEQUENCE [LARGE SCALE GENOMIC DNA]</scope>
    <source>
        <strain evidence="8">DSM 22704 / JCM 16185 / SJ4</strain>
    </source>
</reference>
<evidence type="ECO:0000259" key="6">
    <source>
        <dbReference type="PROSITE" id="PS51900"/>
    </source>
</evidence>
<protein>
    <submittedName>
        <fullName evidence="7">Site-specific recombinase XerD</fullName>
    </submittedName>
</protein>
<evidence type="ECO:0000313" key="8">
    <source>
        <dbReference type="Proteomes" id="UP000002892"/>
    </source>
</evidence>
<gene>
    <name evidence="7" type="ordered locus">Desaci_1398</name>
</gene>
<dbReference type="PANTHER" id="PTHR30349">
    <property type="entry name" value="PHAGE INTEGRASE-RELATED"/>
    <property type="match status" value="1"/>
</dbReference>
<dbReference type="GO" id="GO:0006310">
    <property type="term" value="P:DNA recombination"/>
    <property type="evidence" value="ECO:0007669"/>
    <property type="project" value="UniProtKB-KW"/>
</dbReference>
<dbReference type="KEGG" id="dai:Desaci_1398"/>
<dbReference type="Pfam" id="PF00589">
    <property type="entry name" value="Phage_integrase"/>
    <property type="match status" value="1"/>
</dbReference>
<dbReference type="RefSeq" id="WP_014826428.1">
    <property type="nucleotide sequence ID" value="NC_018068.1"/>
</dbReference>
<dbReference type="InterPro" id="IPR050090">
    <property type="entry name" value="Tyrosine_recombinase_XerCD"/>
</dbReference>
<dbReference type="GO" id="GO:0015074">
    <property type="term" value="P:DNA integration"/>
    <property type="evidence" value="ECO:0007669"/>
    <property type="project" value="InterPro"/>
</dbReference>
<evidence type="ECO:0000256" key="4">
    <source>
        <dbReference type="PROSITE-ProRule" id="PRU01248"/>
    </source>
</evidence>
<evidence type="ECO:0000256" key="3">
    <source>
        <dbReference type="ARBA" id="ARBA00023172"/>
    </source>
</evidence>
<comment type="similarity">
    <text evidence="1">Belongs to the 'phage' integrase family.</text>
</comment>
<dbReference type="InterPro" id="IPR044068">
    <property type="entry name" value="CB"/>
</dbReference>
<dbReference type="InterPro" id="IPR011010">
    <property type="entry name" value="DNA_brk_join_enz"/>
</dbReference>
<dbReference type="STRING" id="646529.Desaci_1398"/>
<dbReference type="Proteomes" id="UP000002892">
    <property type="component" value="Chromosome"/>
</dbReference>
<dbReference type="Gene3D" id="1.10.443.10">
    <property type="entry name" value="Intergrase catalytic core"/>
    <property type="match status" value="1"/>
</dbReference>
<evidence type="ECO:0000313" key="7">
    <source>
        <dbReference type="EMBL" id="AFM40421.1"/>
    </source>
</evidence>
<dbReference type="InterPro" id="IPR002104">
    <property type="entry name" value="Integrase_catalytic"/>
</dbReference>
<dbReference type="PROSITE" id="PS51900">
    <property type="entry name" value="CB"/>
    <property type="match status" value="1"/>
</dbReference>
<keyword evidence="8" id="KW-1185">Reference proteome</keyword>
<accession>I4D3P7</accession>
<feature type="domain" description="Core-binding (CB)" evidence="6">
    <location>
        <begin position="1"/>
        <end position="81"/>
    </location>
</feature>
<evidence type="ECO:0000256" key="1">
    <source>
        <dbReference type="ARBA" id="ARBA00008857"/>
    </source>
</evidence>
<dbReference type="EMBL" id="CP003639">
    <property type="protein sequence ID" value="AFM40421.1"/>
    <property type="molecule type" value="Genomic_DNA"/>
</dbReference>
<dbReference type="PANTHER" id="PTHR30349:SF41">
    <property type="entry name" value="INTEGRASE_RECOMBINASE PROTEIN MJ0367-RELATED"/>
    <property type="match status" value="1"/>
</dbReference>
<dbReference type="HOGENOM" id="CLU_027562_9_0_9"/>
<keyword evidence="3" id="KW-0233">DNA recombination</keyword>
<dbReference type="AlphaFoldDB" id="I4D3P7"/>
<feature type="domain" description="Tyr recombinase" evidence="5">
    <location>
        <begin position="102"/>
        <end position="288"/>
    </location>
</feature>
<keyword evidence="2 4" id="KW-0238">DNA-binding</keyword>
<evidence type="ECO:0000256" key="2">
    <source>
        <dbReference type="ARBA" id="ARBA00023125"/>
    </source>
</evidence>
<dbReference type="GO" id="GO:0003677">
    <property type="term" value="F:DNA binding"/>
    <property type="evidence" value="ECO:0007669"/>
    <property type="project" value="UniProtKB-UniRule"/>
</dbReference>